<organism evidence="2 3">
    <name type="scientific">Thiomicrorhabdus marina</name>
    <dbReference type="NCBI Taxonomy" id="2818442"/>
    <lineage>
        <taxon>Bacteria</taxon>
        <taxon>Pseudomonadati</taxon>
        <taxon>Pseudomonadota</taxon>
        <taxon>Gammaproteobacteria</taxon>
        <taxon>Thiotrichales</taxon>
        <taxon>Piscirickettsiaceae</taxon>
        <taxon>Thiomicrorhabdus</taxon>
    </lineage>
</organism>
<dbReference type="RefSeq" id="WP_208148009.1">
    <property type="nucleotide sequence ID" value="NZ_JAGETV010000004.1"/>
</dbReference>
<dbReference type="InterPro" id="IPR007433">
    <property type="entry name" value="DUF481"/>
</dbReference>
<keyword evidence="1" id="KW-0732">Signal</keyword>
<proteinExistence type="predicted"/>
<reference evidence="2 3" key="1">
    <citation type="submission" date="2021-03" db="EMBL/GenBank/DDBJ databases">
        <title>Thiomicrorhabdus sp.nov.,novel sulfur-oxidizing bacteria isolated from coastal sediment.</title>
        <authorList>
            <person name="Liu X."/>
        </authorList>
    </citation>
    <scope>NUCLEOTIDE SEQUENCE [LARGE SCALE GENOMIC DNA]</scope>
    <source>
        <strain evidence="2 3">6S2-11</strain>
    </source>
</reference>
<gene>
    <name evidence="2" type="ORF">J3998_03440</name>
</gene>
<dbReference type="EMBL" id="JAGETV010000004">
    <property type="protein sequence ID" value="MBO1926620.1"/>
    <property type="molecule type" value="Genomic_DNA"/>
</dbReference>
<feature type="chain" id="PRO_5047056977" evidence="1">
    <location>
        <begin position="31"/>
        <end position="250"/>
    </location>
</feature>
<dbReference type="Proteomes" id="UP000664835">
    <property type="component" value="Unassembled WGS sequence"/>
</dbReference>
<dbReference type="Pfam" id="PF04338">
    <property type="entry name" value="DUF481"/>
    <property type="match status" value="1"/>
</dbReference>
<evidence type="ECO:0000256" key="1">
    <source>
        <dbReference type="SAM" id="SignalP"/>
    </source>
</evidence>
<evidence type="ECO:0000313" key="2">
    <source>
        <dbReference type="EMBL" id="MBO1926620.1"/>
    </source>
</evidence>
<sequence>MNSTKKCLNRNIHSVILASLLAASSSTAMAENGFKGSGELGYSDMSGNTESTSLYASLKLSYTQDVFEIKSLIEANYQEEGGDKTQERYLVDLQGNRYYNGSKTYYSFLGARFEKSFSEGIDLDSTYTGGLGRTLYKTDATKLTGELGVGYQTVDYSTAFGGGSDDNTIGRVKADLTHTFNENVDFTQDLITTVGISDKNTKIEANSALKVKLAEKMRLSAGFKYRRNSDPAAGAEKVDKQTLLTLVFDF</sequence>
<keyword evidence="3" id="KW-1185">Reference proteome</keyword>
<name>A0ABS3Q469_9GAMM</name>
<feature type="signal peptide" evidence="1">
    <location>
        <begin position="1"/>
        <end position="30"/>
    </location>
</feature>
<accession>A0ABS3Q469</accession>
<evidence type="ECO:0000313" key="3">
    <source>
        <dbReference type="Proteomes" id="UP000664835"/>
    </source>
</evidence>
<protein>
    <submittedName>
        <fullName evidence="2">DUF481 domain-containing protein</fullName>
    </submittedName>
</protein>
<comment type="caution">
    <text evidence="2">The sequence shown here is derived from an EMBL/GenBank/DDBJ whole genome shotgun (WGS) entry which is preliminary data.</text>
</comment>